<dbReference type="Gene3D" id="3.80.30.20">
    <property type="entry name" value="tm_1862 like domain"/>
    <property type="match status" value="1"/>
</dbReference>
<comment type="caution">
    <text evidence="10">The sequence shown here is derived from an EMBL/GenBank/DDBJ whole genome shotgun (WGS) entry which is preliminary data.</text>
</comment>
<dbReference type="PROSITE" id="PS51332">
    <property type="entry name" value="B12_BINDING"/>
    <property type="match status" value="1"/>
</dbReference>
<gene>
    <name evidence="10" type="ORF">B5V03_16515</name>
</gene>
<feature type="domain" description="B12-binding" evidence="8">
    <location>
        <begin position="10"/>
        <end position="153"/>
    </location>
</feature>
<dbReference type="Pfam" id="PF04055">
    <property type="entry name" value="Radical_SAM"/>
    <property type="match status" value="1"/>
</dbReference>
<protein>
    <submittedName>
        <fullName evidence="10">Uncharacterized protein</fullName>
    </submittedName>
</protein>
<name>A0A4Q1V8B6_9BRAD</name>
<dbReference type="InterPro" id="IPR058240">
    <property type="entry name" value="rSAM_sf"/>
</dbReference>
<keyword evidence="3" id="KW-0808">Transferase</keyword>
<evidence type="ECO:0000256" key="5">
    <source>
        <dbReference type="ARBA" id="ARBA00022723"/>
    </source>
</evidence>
<dbReference type="AlphaFoldDB" id="A0A4Q1V8B6"/>
<sequence length="658" mass="73152">MRLILVDNFVMPGSLDPDLFDVHPHLGLTSLAAVAAKDNHTVVVYDPKREVRFGHHPYDGTLYERVAVDILRLRPDAVGFTTLSCSFIFAVRVAALLKQRAPGIPILLGGPHATMLHREIMDAYGQFDIIVRHEAEETLPPLLAMLETRKFDGIPGVTWRDGRGLLKTTPGLPKVEDLDSLPIPSYELYPITTLGLDLMRVEAGRGCPFVCTFCSTSTFFQRDYRLKSAERIVHEMDLLHARYGATEFKLDHDLFTVNRRKVREFCETVQDRGYNWRVSARTDCVDADLLETMALAGCIGLYFGIETGSPRMQRLADKRLKLDGVTDILNIAENFGIETTASFITGYPEELQDDQDQTLDMLGACFGRPQDACTPQLHILLPEPGTPMFSKHSANLAYDGYVTKFNACLFQGDRSEVLAHPKLYSTYYYYPAAMPRERYVLAVDAVDALRTVGHQILNYALRFFRGRLSLLIAAFRDWLASNGALAAKPDLALEFITARFSASHHLTSLFRYGLAVSVLKQAGTALRSGDNGAPSGQQAPYARSPGSCILTELHDCGALLERISALPATAGPLSARDAGQRGCYLLVVQQRSVLYRVDPELEIILDLFETPQHLTDVMRFLHDIASDTELDDHLLDRLVDIGALVHHADQRASLNAAS</sequence>
<dbReference type="RefSeq" id="WP_129271394.1">
    <property type="nucleotide sequence ID" value="NZ_MZXW01000017.1"/>
</dbReference>
<evidence type="ECO:0000313" key="11">
    <source>
        <dbReference type="Proteomes" id="UP000290819"/>
    </source>
</evidence>
<evidence type="ECO:0000313" key="10">
    <source>
        <dbReference type="EMBL" id="RXT47858.1"/>
    </source>
</evidence>
<evidence type="ECO:0000256" key="2">
    <source>
        <dbReference type="ARBA" id="ARBA00022603"/>
    </source>
</evidence>
<dbReference type="SUPFAM" id="SSF102114">
    <property type="entry name" value="Radical SAM enzymes"/>
    <property type="match status" value="1"/>
</dbReference>
<evidence type="ECO:0000256" key="4">
    <source>
        <dbReference type="ARBA" id="ARBA00022691"/>
    </source>
</evidence>
<keyword evidence="5" id="KW-0479">Metal-binding</keyword>
<organism evidence="10 11">
    <name type="scientific">Bradyrhizobium betae</name>
    <dbReference type="NCBI Taxonomy" id="244734"/>
    <lineage>
        <taxon>Bacteria</taxon>
        <taxon>Pseudomonadati</taxon>
        <taxon>Pseudomonadota</taxon>
        <taxon>Alphaproteobacteria</taxon>
        <taxon>Hyphomicrobiales</taxon>
        <taxon>Nitrobacteraceae</taxon>
        <taxon>Bradyrhizobium</taxon>
    </lineage>
</organism>
<evidence type="ECO:0000256" key="1">
    <source>
        <dbReference type="ARBA" id="ARBA00001966"/>
    </source>
</evidence>
<dbReference type="GO" id="GO:0003824">
    <property type="term" value="F:catalytic activity"/>
    <property type="evidence" value="ECO:0007669"/>
    <property type="project" value="InterPro"/>
</dbReference>
<dbReference type="PANTHER" id="PTHR43409:SF7">
    <property type="entry name" value="BLL1977 PROTEIN"/>
    <property type="match status" value="1"/>
</dbReference>
<dbReference type="InterPro" id="IPR007197">
    <property type="entry name" value="rSAM"/>
</dbReference>
<dbReference type="InterPro" id="IPR023404">
    <property type="entry name" value="rSAM_horseshoe"/>
</dbReference>
<dbReference type="GO" id="GO:0031419">
    <property type="term" value="F:cobalamin binding"/>
    <property type="evidence" value="ECO:0007669"/>
    <property type="project" value="InterPro"/>
</dbReference>
<comment type="cofactor">
    <cofactor evidence="1">
        <name>[4Fe-4S] cluster</name>
        <dbReference type="ChEBI" id="CHEBI:49883"/>
    </cofactor>
</comment>
<reference evidence="10 11" key="1">
    <citation type="submission" date="2017-03" db="EMBL/GenBank/DDBJ databases">
        <authorList>
            <person name="Safronova V.I."/>
            <person name="Sazanova A.L."/>
            <person name="Chirak E.R."/>
        </authorList>
    </citation>
    <scope>NUCLEOTIDE SEQUENCE [LARGE SCALE GENOMIC DNA]</scope>
    <source>
        <strain evidence="10 11">Opo-243</strain>
    </source>
</reference>
<keyword evidence="6" id="KW-0408">Iron</keyword>
<keyword evidence="4" id="KW-0949">S-adenosyl-L-methionine</keyword>
<feature type="domain" description="Radical SAM core" evidence="9">
    <location>
        <begin position="188"/>
        <end position="421"/>
    </location>
</feature>
<dbReference type="EMBL" id="MZXW01000017">
    <property type="protein sequence ID" value="RXT47858.1"/>
    <property type="molecule type" value="Genomic_DNA"/>
</dbReference>
<dbReference type="InterPro" id="IPR034466">
    <property type="entry name" value="Methyltransferase_Class_B"/>
</dbReference>
<evidence type="ECO:0000256" key="6">
    <source>
        <dbReference type="ARBA" id="ARBA00023004"/>
    </source>
</evidence>
<dbReference type="Gene3D" id="3.40.50.280">
    <property type="entry name" value="Cobalamin-binding domain"/>
    <property type="match status" value="1"/>
</dbReference>
<dbReference type="SFLD" id="SFLDG01123">
    <property type="entry name" value="methyltransferase_(Class_B)"/>
    <property type="match status" value="1"/>
</dbReference>
<dbReference type="SFLD" id="SFLDG01082">
    <property type="entry name" value="B12-binding_domain_containing"/>
    <property type="match status" value="1"/>
</dbReference>
<dbReference type="SMART" id="SM00729">
    <property type="entry name" value="Elp3"/>
    <property type="match status" value="1"/>
</dbReference>
<dbReference type="SFLD" id="SFLDS00029">
    <property type="entry name" value="Radical_SAM"/>
    <property type="match status" value="1"/>
</dbReference>
<evidence type="ECO:0000259" key="8">
    <source>
        <dbReference type="PROSITE" id="PS51332"/>
    </source>
</evidence>
<dbReference type="Pfam" id="PF02310">
    <property type="entry name" value="B12-binding"/>
    <property type="match status" value="1"/>
</dbReference>
<evidence type="ECO:0000256" key="3">
    <source>
        <dbReference type="ARBA" id="ARBA00022679"/>
    </source>
</evidence>
<keyword evidence="7" id="KW-0411">Iron-sulfur</keyword>
<keyword evidence="11" id="KW-1185">Reference proteome</keyword>
<dbReference type="OrthoDB" id="9801424at2"/>
<keyword evidence="2" id="KW-0489">Methyltransferase</keyword>
<dbReference type="CDD" id="cd01335">
    <property type="entry name" value="Radical_SAM"/>
    <property type="match status" value="1"/>
</dbReference>
<evidence type="ECO:0000259" key="9">
    <source>
        <dbReference type="PROSITE" id="PS51918"/>
    </source>
</evidence>
<accession>A0A4Q1V8B6</accession>
<dbReference type="PANTHER" id="PTHR43409">
    <property type="entry name" value="ANAEROBIC MAGNESIUM-PROTOPORPHYRIN IX MONOMETHYL ESTER CYCLASE-RELATED"/>
    <property type="match status" value="1"/>
</dbReference>
<dbReference type="GO" id="GO:0046872">
    <property type="term" value="F:metal ion binding"/>
    <property type="evidence" value="ECO:0007669"/>
    <property type="project" value="UniProtKB-KW"/>
</dbReference>
<dbReference type="InterPro" id="IPR006158">
    <property type="entry name" value="Cobalamin-bd"/>
</dbReference>
<evidence type="ECO:0000256" key="7">
    <source>
        <dbReference type="ARBA" id="ARBA00023014"/>
    </source>
</evidence>
<dbReference type="PROSITE" id="PS51918">
    <property type="entry name" value="RADICAL_SAM"/>
    <property type="match status" value="1"/>
</dbReference>
<dbReference type="GO" id="GO:0051539">
    <property type="term" value="F:4 iron, 4 sulfur cluster binding"/>
    <property type="evidence" value="ECO:0007669"/>
    <property type="project" value="UniProtKB-KW"/>
</dbReference>
<dbReference type="CDD" id="cd02068">
    <property type="entry name" value="radical_SAM_B12_BD"/>
    <property type="match status" value="1"/>
</dbReference>
<dbReference type="Proteomes" id="UP000290819">
    <property type="component" value="Unassembled WGS sequence"/>
</dbReference>
<dbReference type="InterPro" id="IPR051198">
    <property type="entry name" value="BchE-like"/>
</dbReference>
<proteinExistence type="predicted"/>
<dbReference type="InterPro" id="IPR006638">
    <property type="entry name" value="Elp3/MiaA/NifB-like_rSAM"/>
</dbReference>